<proteinExistence type="predicted"/>
<evidence type="ECO:0000313" key="1">
    <source>
        <dbReference type="EMBL" id="WDH77160.1"/>
    </source>
</evidence>
<gene>
    <name evidence="1" type="ORF">PTI97_06490</name>
</gene>
<name>A0ABY7X5B9_9BACL</name>
<accession>A0ABY7X5B9</accession>
<organism evidence="1 2">
    <name type="scientific">Exiguobacterium marinum</name>
    <dbReference type="NCBI Taxonomy" id="273528"/>
    <lineage>
        <taxon>Bacteria</taxon>
        <taxon>Bacillati</taxon>
        <taxon>Bacillota</taxon>
        <taxon>Bacilli</taxon>
        <taxon>Bacillales</taxon>
        <taxon>Bacillales Family XII. Incertae Sedis</taxon>
        <taxon>Exiguobacterium</taxon>
    </lineage>
</organism>
<evidence type="ECO:0000313" key="2">
    <source>
        <dbReference type="Proteomes" id="UP001213680"/>
    </source>
</evidence>
<dbReference type="InterPro" id="IPR036390">
    <property type="entry name" value="WH_DNA-bd_sf"/>
</dbReference>
<keyword evidence="2" id="KW-1185">Reference proteome</keyword>
<protein>
    <recommendedName>
        <fullName evidence="3">HTH domain-containing protein</fullName>
    </recommendedName>
</protein>
<sequence>MSIHIAVVGSPAFIQQVRKGSSSLPDVRIEGFPYDDPREAKDIATQLLFFDGVFFSGSFPYTYATEEATLPYAHHVVQDDVVLLTSLLYVTLTEQLRIEDLSIDLVDTSRLESIFASFPSHMSLSQVKELSPYMNFEELIAFHEQLQRNGTARFALTSVERVHRHLVENGFASQLMIEPKERILHHFHDFIKQIRLNKSDQSQFAVLFYSDAGEDTLNHVTKHHYFGGKLMETTQEGIVLLSNKGKVESSMSNGFILSEDISGHVGIGYGSDYQRAFEHAELALHTTNNATIRIVDDSKRMTFTDQPAPIHFRVTQTRVYDMMKQTGMSPTNIEKLIHFSTDHLEFTAKELTDHLNVTRRTTERLIKKLVDAKLVHPIGEEMSYSQGRPRNVYKFQFPVD</sequence>
<dbReference type="RefSeq" id="WP_274357608.1">
    <property type="nucleotide sequence ID" value="NZ_CP118099.1"/>
</dbReference>
<dbReference type="InterPro" id="IPR036388">
    <property type="entry name" value="WH-like_DNA-bd_sf"/>
</dbReference>
<reference evidence="1 2" key="1">
    <citation type="submission" date="2023-02" db="EMBL/GenBank/DDBJ databases">
        <title>A bacterium isolated from plastisphere.</title>
        <authorList>
            <person name="Sun Y."/>
        </authorList>
    </citation>
    <scope>NUCLEOTIDE SEQUENCE [LARGE SCALE GENOMIC DNA]</scope>
    <source>
        <strain evidence="2">a-1</strain>
    </source>
</reference>
<evidence type="ECO:0008006" key="3">
    <source>
        <dbReference type="Google" id="ProtNLM"/>
    </source>
</evidence>
<dbReference type="Gene3D" id="1.10.10.10">
    <property type="entry name" value="Winged helix-like DNA-binding domain superfamily/Winged helix DNA-binding domain"/>
    <property type="match status" value="1"/>
</dbReference>
<dbReference type="EMBL" id="CP118099">
    <property type="protein sequence ID" value="WDH77160.1"/>
    <property type="molecule type" value="Genomic_DNA"/>
</dbReference>
<dbReference type="Proteomes" id="UP001213680">
    <property type="component" value="Chromosome"/>
</dbReference>
<dbReference type="SUPFAM" id="SSF46785">
    <property type="entry name" value="Winged helix' DNA-binding domain"/>
    <property type="match status" value="1"/>
</dbReference>